<dbReference type="EMBL" id="JADIKC010000006">
    <property type="protein sequence ID" value="MBM7122415.1"/>
    <property type="molecule type" value="Genomic_DNA"/>
</dbReference>
<evidence type="ECO:0000313" key="8">
    <source>
        <dbReference type="Proteomes" id="UP001430065"/>
    </source>
</evidence>
<feature type="transmembrane region" description="Helical" evidence="6">
    <location>
        <begin position="74"/>
        <end position="92"/>
    </location>
</feature>
<evidence type="ECO:0000256" key="3">
    <source>
        <dbReference type="ARBA" id="ARBA00022692"/>
    </source>
</evidence>
<evidence type="ECO:0000256" key="6">
    <source>
        <dbReference type="SAM" id="Phobius"/>
    </source>
</evidence>
<dbReference type="Pfam" id="PF07947">
    <property type="entry name" value="YhhN"/>
    <property type="match status" value="1"/>
</dbReference>
<dbReference type="Proteomes" id="UP001430065">
    <property type="component" value="Unassembled WGS sequence"/>
</dbReference>
<evidence type="ECO:0000313" key="7">
    <source>
        <dbReference type="EMBL" id="MBM7122415.1"/>
    </source>
</evidence>
<dbReference type="PANTHER" id="PTHR31885">
    <property type="entry name" value="GH04784P"/>
    <property type="match status" value="1"/>
</dbReference>
<feature type="transmembrane region" description="Helical" evidence="6">
    <location>
        <begin position="182"/>
        <end position="203"/>
    </location>
</feature>
<proteinExistence type="inferred from homology"/>
<evidence type="ECO:0000256" key="5">
    <source>
        <dbReference type="ARBA" id="ARBA00023136"/>
    </source>
</evidence>
<keyword evidence="3 6" id="KW-0812">Transmembrane</keyword>
<feature type="transmembrane region" description="Helical" evidence="6">
    <location>
        <begin position="44"/>
        <end position="62"/>
    </location>
</feature>
<reference evidence="7 8" key="1">
    <citation type="submission" date="2020-10" db="EMBL/GenBank/DDBJ databases">
        <title>Phylogeny of dyella-like bacteria.</title>
        <authorList>
            <person name="Fu J."/>
        </authorList>
    </citation>
    <scope>NUCLEOTIDE SEQUENCE [LARGE SCALE GENOMIC DNA]</scope>
    <source>
        <strain evidence="7 8">THG-B117</strain>
    </source>
</reference>
<evidence type="ECO:0000256" key="1">
    <source>
        <dbReference type="ARBA" id="ARBA00004141"/>
    </source>
</evidence>
<protein>
    <submittedName>
        <fullName evidence="7">Lysoplasmalogenase</fullName>
    </submittedName>
</protein>
<feature type="transmembrane region" description="Helical" evidence="6">
    <location>
        <begin position="126"/>
        <end position="143"/>
    </location>
</feature>
<feature type="transmembrane region" description="Helical" evidence="6">
    <location>
        <begin position="209"/>
        <end position="229"/>
    </location>
</feature>
<sequence>MSVSNATTGPASSLRFGIAIVVLALGAIAGAVFAAHGEIDGWRWLHWVCKPLTTVLILWMAWRAAPAVSERYRRWIAAGMLCSLVGDVFLMLPHDAFVAGLVSFLLAHLCFIAALLGDSRFAARPWGMLACVAYGVFNLWALWPSLPVPLHLPVVVYVLVLASMGGQAVVREREHASDELATSAHWSMMGALIFMLSDTLLAWDRFRFVIPLSTVWVLVTYYTAMWCLARSVRGSR</sequence>
<comment type="caution">
    <text evidence="7">The sequence shown here is derived from an EMBL/GenBank/DDBJ whole genome shotgun (WGS) entry which is preliminary data.</text>
</comment>
<organism evidence="7 8">
    <name type="scientific">Dyella kyungheensis</name>
    <dbReference type="NCBI Taxonomy" id="1242174"/>
    <lineage>
        <taxon>Bacteria</taxon>
        <taxon>Pseudomonadati</taxon>
        <taxon>Pseudomonadota</taxon>
        <taxon>Gammaproteobacteria</taxon>
        <taxon>Lysobacterales</taxon>
        <taxon>Rhodanobacteraceae</taxon>
        <taxon>Dyella</taxon>
    </lineage>
</organism>
<evidence type="ECO:0000256" key="2">
    <source>
        <dbReference type="ARBA" id="ARBA00007375"/>
    </source>
</evidence>
<keyword evidence="8" id="KW-1185">Reference proteome</keyword>
<keyword evidence="5 6" id="KW-0472">Membrane</keyword>
<gene>
    <name evidence="7" type="ORF">ISP20_14710</name>
</gene>
<keyword evidence="4 6" id="KW-1133">Transmembrane helix</keyword>
<dbReference type="RefSeq" id="WP_204636864.1">
    <property type="nucleotide sequence ID" value="NZ_JADIKC010000006.1"/>
</dbReference>
<comment type="similarity">
    <text evidence="2">Belongs to the TMEM86 family.</text>
</comment>
<comment type="subcellular location">
    <subcellularLocation>
        <location evidence="1">Membrane</location>
        <topology evidence="1">Multi-pass membrane protein</topology>
    </subcellularLocation>
</comment>
<feature type="transmembrane region" description="Helical" evidence="6">
    <location>
        <begin position="98"/>
        <end position="117"/>
    </location>
</feature>
<dbReference type="InterPro" id="IPR012506">
    <property type="entry name" value="TMEM86B-like"/>
</dbReference>
<name>A0ABS2JTS7_9GAMM</name>
<dbReference type="PANTHER" id="PTHR31885:SF6">
    <property type="entry name" value="GH04784P"/>
    <property type="match status" value="1"/>
</dbReference>
<accession>A0ABS2JTS7</accession>
<feature type="transmembrane region" description="Helical" evidence="6">
    <location>
        <begin position="149"/>
        <end position="170"/>
    </location>
</feature>
<evidence type="ECO:0000256" key="4">
    <source>
        <dbReference type="ARBA" id="ARBA00022989"/>
    </source>
</evidence>